<reference evidence="1 2" key="1">
    <citation type="submission" date="2023-09" db="EMBL/GenBank/DDBJ databases">
        <authorList>
            <person name="Rey-Velasco X."/>
        </authorList>
    </citation>
    <scope>NUCLEOTIDE SEQUENCE [LARGE SCALE GENOMIC DNA]</scope>
    <source>
        <strain evidence="1 2">P117</strain>
    </source>
</reference>
<keyword evidence="1" id="KW-0418">Kinase</keyword>
<keyword evidence="1" id="KW-0808">Transferase</keyword>
<comment type="caution">
    <text evidence="1">The sequence shown here is derived from an EMBL/GenBank/DDBJ whole genome shotgun (WGS) entry which is preliminary data.</text>
</comment>
<accession>A0ABU2ZMV2</accession>
<dbReference type="GO" id="GO:0016301">
    <property type="term" value="F:kinase activity"/>
    <property type="evidence" value="ECO:0007669"/>
    <property type="project" value="UniProtKB-KW"/>
</dbReference>
<dbReference type="Pfam" id="PF01513">
    <property type="entry name" value="NAD_kinase"/>
    <property type="match status" value="1"/>
</dbReference>
<dbReference type="PIRSF" id="PIRSF016907">
    <property type="entry name" value="Kin_ATP-NAD"/>
    <property type="match status" value="1"/>
</dbReference>
<dbReference type="Proteomes" id="UP001253545">
    <property type="component" value="Unassembled WGS sequence"/>
</dbReference>
<dbReference type="PANTHER" id="PTHR40697:SF2">
    <property type="entry name" value="ATP-NAD KINASE-RELATED"/>
    <property type="match status" value="1"/>
</dbReference>
<dbReference type="InterPro" id="IPR039065">
    <property type="entry name" value="AcoX-like"/>
</dbReference>
<dbReference type="InterPro" id="IPR002504">
    <property type="entry name" value="NADK"/>
</dbReference>
<dbReference type="RefSeq" id="WP_311367446.1">
    <property type="nucleotide sequence ID" value="NZ_JAVRHX010000001.1"/>
</dbReference>
<dbReference type="InterPro" id="IPR011386">
    <property type="entry name" value="Put_ATP-NAD_kin"/>
</dbReference>
<keyword evidence="2" id="KW-1185">Reference proteome</keyword>
<dbReference type="InterPro" id="IPR016064">
    <property type="entry name" value="NAD/diacylglycerol_kinase_sf"/>
</dbReference>
<dbReference type="Gene3D" id="3.40.50.10330">
    <property type="entry name" value="Probable inorganic polyphosphate/atp-NAD kinase, domain 1"/>
    <property type="match status" value="1"/>
</dbReference>
<protein>
    <submittedName>
        <fullName evidence="1">ATP-NAD kinase family protein</fullName>
    </submittedName>
</protein>
<name>A0ABU2ZMV2_9ALTE</name>
<dbReference type="InterPro" id="IPR017438">
    <property type="entry name" value="ATP-NAD_kinase_N"/>
</dbReference>
<organism evidence="1 2">
    <name type="scientific">Glaciecola petra</name>
    <dbReference type="NCBI Taxonomy" id="3075602"/>
    <lineage>
        <taxon>Bacteria</taxon>
        <taxon>Pseudomonadati</taxon>
        <taxon>Pseudomonadota</taxon>
        <taxon>Gammaproteobacteria</taxon>
        <taxon>Alteromonadales</taxon>
        <taxon>Alteromonadaceae</taxon>
        <taxon>Glaciecola</taxon>
    </lineage>
</organism>
<proteinExistence type="predicted"/>
<dbReference type="PANTHER" id="PTHR40697">
    <property type="entry name" value="ACETOIN CATABOLISM PROTEIN X"/>
    <property type="match status" value="1"/>
</dbReference>
<dbReference type="Pfam" id="PF20143">
    <property type="entry name" value="NAD_kinase_C"/>
    <property type="match status" value="1"/>
</dbReference>
<dbReference type="SUPFAM" id="SSF111331">
    <property type="entry name" value="NAD kinase/diacylglycerol kinase-like"/>
    <property type="match status" value="1"/>
</dbReference>
<evidence type="ECO:0000313" key="1">
    <source>
        <dbReference type="EMBL" id="MDT0593952.1"/>
    </source>
</evidence>
<evidence type="ECO:0000313" key="2">
    <source>
        <dbReference type="Proteomes" id="UP001253545"/>
    </source>
</evidence>
<dbReference type="EMBL" id="JAVRHX010000001">
    <property type="protein sequence ID" value="MDT0593952.1"/>
    <property type="molecule type" value="Genomic_DNA"/>
</dbReference>
<gene>
    <name evidence="1" type="ORF">RM552_03740</name>
</gene>
<sequence length="380" mass="40607">MNIPFGRKFKLGLVINPFAGIGGSVALKGSDGREIREKALAAGAPQLAMQKAQTALNECSDISDYYEVYTGAGAMGEDTAVLLGLTAHIVSNSMPLQTEAEHTCQLVKALENEGVDLILFAGGDGTAINVCESLTKKIPVLGVPAGCKIHSGVYAITPRAAGSVLAQVIKGNLVSLVQAEVRDIDEEQFRKGKVIAKHFGELWVPESLQYIQAVKMGGKESDELLLDDIAEYLTEIMQDNEDYYFVMGSGSTVDAIMQHCNLPNTLLGVDLIYQNKIVKNDVNAQELIELTAGKPTKLIITLIGGQGHILGRGNQQLSPAFIQQIGKANIVLVATKTKIQGLAGKGLISDSGDHDVDHSMLGPISIITGYRDQVLYYVGV</sequence>